<feature type="compositionally biased region" description="Gly residues" evidence="2">
    <location>
        <begin position="248"/>
        <end position="259"/>
    </location>
</feature>
<feature type="compositionally biased region" description="Low complexity" evidence="2">
    <location>
        <begin position="260"/>
        <end position="286"/>
    </location>
</feature>
<feature type="compositionally biased region" description="Low complexity" evidence="2">
    <location>
        <begin position="495"/>
        <end position="526"/>
    </location>
</feature>
<sequence>MTSPTSRAISRLGIGSYRLALGVPEHERILYRALERQKDPRLNINLIDTSSNYSNGRSEQLIGKVLSNPRHNTLRRDEIVIATKFGYIQNENMRLLSEGVFQRVPPEEIVEYSRECYHSIHPEFMRDQLTRSLERLNTKYVDILFVHNPEYFLMTNVKGSEDNVKKHQTTLLNRLQTLFEELEREIERGRIRSYGISSNSFSLKPSHAHFLPYQDLVKMAAKAFDRMRIQRQQEHALFLEQQQQQQPAGGGSISSGGGSSSSSGSKAFPPSTRNTSRTTPTTPLSPSHKHTTSGDSFKHAPSPTAPKLVDRTTHGLGFLQMPGNLLETEGIHTTARWAKTQDLNVFVNRPLNAMSSEYGPARLASYPEPKSPSYIEAKDEILTALKSLGRQREYWQPKMHRLQDMIESLDASLRTNHLSIIQMEGASVRNQLHQELAKPVPVPSNKHKSRHDASSTTAGSGTLSAAAAAAVDAFKTSSSSTKSAPVHPSDKKALPPTSSPSTSSASSPPTSSTPASGSGTSTSSSTQGKVTEQEIDHVVKSLDHFIQAFHQQVRFQETTRIAKVMAERGVDLKGESIEQFAVEYLLEHDQIDAVLLGMKREPYVDFARGVLKSLVDPSSP</sequence>
<keyword evidence="1" id="KW-0175">Coiled coil</keyword>
<dbReference type="EMBL" id="JAAAIL010000337">
    <property type="protein sequence ID" value="KAG0276783.1"/>
    <property type="molecule type" value="Genomic_DNA"/>
</dbReference>
<feature type="coiled-coil region" evidence="1">
    <location>
        <begin position="165"/>
        <end position="192"/>
    </location>
</feature>
<dbReference type="InterPro" id="IPR020471">
    <property type="entry name" value="AKR"/>
</dbReference>
<evidence type="ECO:0000313" key="5">
    <source>
        <dbReference type="Proteomes" id="UP001194580"/>
    </source>
</evidence>
<feature type="region of interest" description="Disordered" evidence="2">
    <location>
        <begin position="439"/>
        <end position="461"/>
    </location>
</feature>
<evidence type="ECO:0000256" key="2">
    <source>
        <dbReference type="SAM" id="MobiDB-lite"/>
    </source>
</evidence>
<organism evidence="4 5">
    <name type="scientific">Linnemannia exigua</name>
    <dbReference type="NCBI Taxonomy" id="604196"/>
    <lineage>
        <taxon>Eukaryota</taxon>
        <taxon>Fungi</taxon>
        <taxon>Fungi incertae sedis</taxon>
        <taxon>Mucoromycota</taxon>
        <taxon>Mortierellomycotina</taxon>
        <taxon>Mortierellomycetes</taxon>
        <taxon>Mortierellales</taxon>
        <taxon>Mortierellaceae</taxon>
        <taxon>Linnemannia</taxon>
    </lineage>
</organism>
<dbReference type="Gene3D" id="3.20.20.100">
    <property type="entry name" value="NADP-dependent oxidoreductase domain"/>
    <property type="match status" value="1"/>
</dbReference>
<dbReference type="InterPro" id="IPR023210">
    <property type="entry name" value="NADP_OxRdtase_dom"/>
</dbReference>
<evidence type="ECO:0000259" key="3">
    <source>
        <dbReference type="Pfam" id="PF00248"/>
    </source>
</evidence>
<feature type="domain" description="NADP-dependent oxidoreductase" evidence="3">
    <location>
        <begin position="41"/>
        <end position="200"/>
    </location>
</feature>
<dbReference type="GO" id="GO:0016491">
    <property type="term" value="F:oxidoreductase activity"/>
    <property type="evidence" value="ECO:0007669"/>
    <property type="project" value="InterPro"/>
</dbReference>
<dbReference type="CDD" id="cd19099">
    <property type="entry name" value="AKR_unchar"/>
    <property type="match status" value="1"/>
</dbReference>
<feature type="region of interest" description="Disordered" evidence="2">
    <location>
        <begin position="477"/>
        <end position="531"/>
    </location>
</feature>
<dbReference type="Proteomes" id="UP001194580">
    <property type="component" value="Unassembled WGS sequence"/>
</dbReference>
<dbReference type="Pfam" id="PF00248">
    <property type="entry name" value="Aldo_ket_red"/>
    <property type="match status" value="1"/>
</dbReference>
<feature type="region of interest" description="Disordered" evidence="2">
    <location>
        <begin position="240"/>
        <end position="310"/>
    </location>
</feature>
<dbReference type="SUPFAM" id="SSF51430">
    <property type="entry name" value="NAD(P)-linked oxidoreductase"/>
    <property type="match status" value="1"/>
</dbReference>
<dbReference type="InterPro" id="IPR036812">
    <property type="entry name" value="NAD(P)_OxRdtase_dom_sf"/>
</dbReference>
<name>A0AAD4DFM0_9FUNG</name>
<dbReference type="GO" id="GO:0005829">
    <property type="term" value="C:cytosol"/>
    <property type="evidence" value="ECO:0007669"/>
    <property type="project" value="TreeGrafter"/>
</dbReference>
<gene>
    <name evidence="4" type="ORF">BGZ95_007038</name>
</gene>
<dbReference type="PANTHER" id="PTHR42686:SF1">
    <property type="entry name" value="GH17980P-RELATED"/>
    <property type="match status" value="1"/>
</dbReference>
<comment type="caution">
    <text evidence="4">The sequence shown here is derived from an EMBL/GenBank/DDBJ whole genome shotgun (WGS) entry which is preliminary data.</text>
</comment>
<proteinExistence type="predicted"/>
<dbReference type="AlphaFoldDB" id="A0AAD4DFM0"/>
<reference evidence="4" key="1">
    <citation type="journal article" date="2020" name="Fungal Divers.">
        <title>Resolving the Mortierellaceae phylogeny through synthesis of multi-gene phylogenetics and phylogenomics.</title>
        <authorList>
            <person name="Vandepol N."/>
            <person name="Liber J."/>
            <person name="Desiro A."/>
            <person name="Na H."/>
            <person name="Kennedy M."/>
            <person name="Barry K."/>
            <person name="Grigoriev I.V."/>
            <person name="Miller A.N."/>
            <person name="O'Donnell K."/>
            <person name="Stajich J.E."/>
            <person name="Bonito G."/>
        </authorList>
    </citation>
    <scope>NUCLEOTIDE SEQUENCE</scope>
    <source>
        <strain evidence="4">NRRL 28262</strain>
    </source>
</reference>
<keyword evidence="5" id="KW-1185">Reference proteome</keyword>
<evidence type="ECO:0000313" key="4">
    <source>
        <dbReference type="EMBL" id="KAG0276783.1"/>
    </source>
</evidence>
<dbReference type="PANTHER" id="PTHR42686">
    <property type="entry name" value="GH17980P-RELATED"/>
    <property type="match status" value="1"/>
</dbReference>
<protein>
    <recommendedName>
        <fullName evidence="3">NADP-dependent oxidoreductase domain-containing protein</fullName>
    </recommendedName>
</protein>
<evidence type="ECO:0000256" key="1">
    <source>
        <dbReference type="SAM" id="Coils"/>
    </source>
</evidence>
<accession>A0AAD4DFM0</accession>